<name>A0A1G1VCI6_9BACT</name>
<dbReference type="PRINTS" id="PR00980">
    <property type="entry name" value="TRNASYNTHALA"/>
</dbReference>
<dbReference type="Pfam" id="PF01411">
    <property type="entry name" value="tRNA-synt_2c"/>
    <property type="match status" value="1"/>
</dbReference>
<evidence type="ECO:0000256" key="6">
    <source>
        <dbReference type="ARBA" id="ARBA00022840"/>
    </source>
</evidence>
<dbReference type="InterPro" id="IPR045864">
    <property type="entry name" value="aa-tRNA-synth_II/BPL/LPL"/>
</dbReference>
<dbReference type="PANTHER" id="PTHR11777">
    <property type="entry name" value="ALANYL-TRNA SYNTHETASE"/>
    <property type="match status" value="1"/>
</dbReference>
<dbReference type="NCBIfam" id="NF002436">
    <property type="entry name" value="PRK01584.1"/>
    <property type="match status" value="1"/>
</dbReference>
<dbReference type="GO" id="GO:0005829">
    <property type="term" value="C:cytosol"/>
    <property type="evidence" value="ECO:0007669"/>
    <property type="project" value="TreeGrafter"/>
</dbReference>
<dbReference type="SMART" id="SM00863">
    <property type="entry name" value="tRNA_SAD"/>
    <property type="match status" value="1"/>
</dbReference>
<evidence type="ECO:0000256" key="3">
    <source>
        <dbReference type="ARBA" id="ARBA00022555"/>
    </source>
</evidence>
<comment type="similarity">
    <text evidence="1">Belongs to the class-II aminoacyl-tRNA synthetase family.</text>
</comment>
<sequence length="525" mass="59093">TFFEMLGNWSLGDYFKQESIPWSFEFLTRELDISPDKLSVSVFAGDDDAPRDAEAAEIWKNVGIPAARIYYFGKEDNWWAAGATGPCGPDTEIFYDVTGKPCSSECRPGDNCGRYFEIWNNVFMVYNRKDDGSLEELPAKNVDTGMGLERTIAVLNGLDDNYQTDLFLPIIQKIEEITGKKYEDDKKSFRRIADHTRASVFIIADGVDPSNTARGYVLRRLIRRALRYLYKLGAKTEMHAEIAQAVIYLYSPSYPGLKDKSERIFGILKDEEERFKHPITDLELYKYDLEAAIQHQLIKKIGEEKIPILSRPGVASGRYVFENYQSFGVPPDLAEETVLELGLKFDKKELDQAMAGHQEKSRTASVGMFRGGLATMGETETKYHTATHLLQAALRQVLGTHVKQMGSNITSERLRFDFSNPKALSSQEVELISELVNQKIVEDLLVTREVMSKDKALAEGTLAFFKEKYPDEVSVYTIGNPSGVWFSKELCGGPHVGHTGEIGRVTITKEESAGSGVRRIYANLE</sequence>
<keyword evidence="3" id="KW-0820">tRNA-binding</keyword>
<reference evidence="11 12" key="1">
    <citation type="journal article" date="2016" name="Nat. Commun.">
        <title>Thousands of microbial genomes shed light on interconnected biogeochemical processes in an aquifer system.</title>
        <authorList>
            <person name="Anantharaman K."/>
            <person name="Brown C.T."/>
            <person name="Hug L.A."/>
            <person name="Sharon I."/>
            <person name="Castelle C.J."/>
            <person name="Probst A.J."/>
            <person name="Thomas B.C."/>
            <person name="Singh A."/>
            <person name="Wilkins M.J."/>
            <person name="Karaoz U."/>
            <person name="Brodie E.L."/>
            <person name="Williams K.H."/>
            <person name="Hubbard S.S."/>
            <person name="Banfield J.F."/>
        </authorList>
    </citation>
    <scope>NUCLEOTIDE SEQUENCE [LARGE SCALE GENOMIC DNA]</scope>
</reference>
<feature type="non-terminal residue" evidence="11">
    <location>
        <position position="1"/>
    </location>
</feature>
<dbReference type="AlphaFoldDB" id="A0A1G1VCI6"/>
<proteinExistence type="inferred from homology"/>
<dbReference type="STRING" id="1797517.A3F61_01205"/>
<keyword evidence="9" id="KW-0030">Aminoacyl-tRNA synthetase</keyword>
<dbReference type="FunFam" id="3.30.980.10:FF:000004">
    <property type="entry name" value="Alanine--tRNA ligase, cytoplasmic"/>
    <property type="match status" value="1"/>
</dbReference>
<dbReference type="InterPro" id="IPR050058">
    <property type="entry name" value="Ala-tRNA_ligase"/>
</dbReference>
<dbReference type="SUPFAM" id="SSF55186">
    <property type="entry name" value="ThrRS/AlaRS common domain"/>
    <property type="match status" value="1"/>
</dbReference>
<evidence type="ECO:0000256" key="5">
    <source>
        <dbReference type="ARBA" id="ARBA00022741"/>
    </source>
</evidence>
<protein>
    <recommendedName>
        <fullName evidence="2">alanine--tRNA ligase</fullName>
        <ecNumber evidence="2">6.1.1.7</ecNumber>
    </recommendedName>
</protein>
<gene>
    <name evidence="11" type="ORF">A3F61_01205</name>
</gene>
<dbReference type="GO" id="GO:0000049">
    <property type="term" value="F:tRNA binding"/>
    <property type="evidence" value="ECO:0007669"/>
    <property type="project" value="UniProtKB-KW"/>
</dbReference>
<dbReference type="Gene3D" id="3.30.930.10">
    <property type="entry name" value="Bira Bifunctional Protein, Domain 2"/>
    <property type="match status" value="1"/>
</dbReference>
<evidence type="ECO:0000313" key="12">
    <source>
        <dbReference type="Proteomes" id="UP000178272"/>
    </source>
</evidence>
<dbReference type="SUPFAM" id="SSF101353">
    <property type="entry name" value="Putative anticodon-binding domain of alanyl-tRNA synthetase (AlaRS)"/>
    <property type="match status" value="1"/>
</dbReference>
<dbReference type="EMBL" id="MHCA01000001">
    <property type="protein sequence ID" value="OGY13129.1"/>
    <property type="molecule type" value="Genomic_DNA"/>
</dbReference>
<keyword evidence="4" id="KW-0436">Ligase</keyword>
<dbReference type="GO" id="GO:0004813">
    <property type="term" value="F:alanine-tRNA ligase activity"/>
    <property type="evidence" value="ECO:0007669"/>
    <property type="project" value="UniProtKB-EC"/>
</dbReference>
<keyword evidence="7" id="KW-0694">RNA-binding</keyword>
<dbReference type="GO" id="GO:0005524">
    <property type="term" value="F:ATP binding"/>
    <property type="evidence" value="ECO:0007669"/>
    <property type="project" value="UniProtKB-KW"/>
</dbReference>
<dbReference type="GO" id="GO:0006419">
    <property type="term" value="P:alanyl-tRNA aminoacylation"/>
    <property type="evidence" value="ECO:0007669"/>
    <property type="project" value="InterPro"/>
</dbReference>
<dbReference type="PROSITE" id="PS50860">
    <property type="entry name" value="AA_TRNA_LIGASE_II_ALA"/>
    <property type="match status" value="1"/>
</dbReference>
<keyword evidence="6" id="KW-0067">ATP-binding</keyword>
<dbReference type="Gene3D" id="3.30.54.20">
    <property type="match status" value="1"/>
</dbReference>
<evidence type="ECO:0000259" key="10">
    <source>
        <dbReference type="PROSITE" id="PS50860"/>
    </source>
</evidence>
<evidence type="ECO:0000256" key="8">
    <source>
        <dbReference type="ARBA" id="ARBA00022917"/>
    </source>
</evidence>
<evidence type="ECO:0000313" key="11">
    <source>
        <dbReference type="EMBL" id="OGY13129.1"/>
    </source>
</evidence>
<dbReference type="GO" id="GO:0002161">
    <property type="term" value="F:aminoacyl-tRNA deacylase activity"/>
    <property type="evidence" value="ECO:0007669"/>
    <property type="project" value="TreeGrafter"/>
</dbReference>
<dbReference type="EC" id="6.1.1.7" evidence="2"/>
<organism evidence="11 12">
    <name type="scientific">Candidatus Blackburnbacteria bacterium RIFCSPHIGHO2_12_FULL_41_13b</name>
    <dbReference type="NCBI Taxonomy" id="1797517"/>
    <lineage>
        <taxon>Bacteria</taxon>
        <taxon>Candidatus Blackburniibacteriota</taxon>
    </lineage>
</organism>
<comment type="caution">
    <text evidence="11">The sequence shown here is derived from an EMBL/GenBank/DDBJ whole genome shotgun (WGS) entry which is preliminary data.</text>
</comment>
<evidence type="ECO:0000256" key="7">
    <source>
        <dbReference type="ARBA" id="ARBA00022884"/>
    </source>
</evidence>
<dbReference type="InterPro" id="IPR012947">
    <property type="entry name" value="tRNA_SAD"/>
</dbReference>
<evidence type="ECO:0000256" key="9">
    <source>
        <dbReference type="ARBA" id="ARBA00023146"/>
    </source>
</evidence>
<evidence type="ECO:0000256" key="4">
    <source>
        <dbReference type="ARBA" id="ARBA00022598"/>
    </source>
</evidence>
<keyword evidence="5" id="KW-0547">Nucleotide-binding</keyword>
<dbReference type="InterPro" id="IPR018164">
    <property type="entry name" value="Ala-tRNA-synth_IIc_N"/>
</dbReference>
<dbReference type="Pfam" id="PF07973">
    <property type="entry name" value="tRNA_SAD"/>
    <property type="match status" value="1"/>
</dbReference>
<dbReference type="SUPFAM" id="SSF55681">
    <property type="entry name" value="Class II aaRS and biotin synthetases"/>
    <property type="match status" value="1"/>
</dbReference>
<evidence type="ECO:0000256" key="2">
    <source>
        <dbReference type="ARBA" id="ARBA00013168"/>
    </source>
</evidence>
<feature type="domain" description="Alanyl-transfer RNA synthetases family profile" evidence="10">
    <location>
        <begin position="1"/>
        <end position="525"/>
    </location>
</feature>
<dbReference type="Gene3D" id="3.30.980.10">
    <property type="entry name" value="Threonyl-trna Synthetase, Chain A, domain 2"/>
    <property type="match status" value="1"/>
</dbReference>
<dbReference type="InterPro" id="IPR018162">
    <property type="entry name" value="Ala-tRNA-ligase_IIc_anticod-bd"/>
</dbReference>
<dbReference type="PANTHER" id="PTHR11777:SF9">
    <property type="entry name" value="ALANINE--TRNA LIGASE, CYTOPLASMIC"/>
    <property type="match status" value="1"/>
</dbReference>
<evidence type="ECO:0000256" key="1">
    <source>
        <dbReference type="ARBA" id="ARBA00008226"/>
    </source>
</evidence>
<keyword evidence="8" id="KW-0648">Protein biosynthesis</keyword>
<dbReference type="InterPro" id="IPR018165">
    <property type="entry name" value="Ala-tRNA-synth_IIc_core"/>
</dbReference>
<dbReference type="InterPro" id="IPR002318">
    <property type="entry name" value="Ala-tRNA-lgiase_IIc"/>
</dbReference>
<accession>A0A1G1VCI6</accession>
<dbReference type="Proteomes" id="UP000178272">
    <property type="component" value="Unassembled WGS sequence"/>
</dbReference>
<dbReference type="InterPro" id="IPR018163">
    <property type="entry name" value="Thr/Ala-tRNA-synth_IIc_edit"/>
</dbReference>